<feature type="transmembrane region" description="Helical" evidence="1">
    <location>
        <begin position="108"/>
        <end position="141"/>
    </location>
</feature>
<keyword evidence="4" id="KW-1185">Reference proteome</keyword>
<evidence type="ECO:0000313" key="3">
    <source>
        <dbReference type="EMBL" id="OSQ40521.1"/>
    </source>
</evidence>
<organism evidence="3 4">
    <name type="scientific">Thalassospira mesophila</name>
    <dbReference type="NCBI Taxonomy" id="1293891"/>
    <lineage>
        <taxon>Bacteria</taxon>
        <taxon>Pseudomonadati</taxon>
        <taxon>Pseudomonadota</taxon>
        <taxon>Alphaproteobacteria</taxon>
        <taxon>Rhodospirillales</taxon>
        <taxon>Thalassospiraceae</taxon>
        <taxon>Thalassospira</taxon>
    </lineage>
</organism>
<accession>A0A1Y2L4C3</accession>
<evidence type="ECO:0000259" key="2">
    <source>
        <dbReference type="Pfam" id="PF07331"/>
    </source>
</evidence>
<proteinExistence type="predicted"/>
<dbReference type="EMBL" id="JFKA01000001">
    <property type="protein sequence ID" value="OSQ40521.1"/>
    <property type="molecule type" value="Genomic_DNA"/>
</dbReference>
<evidence type="ECO:0000256" key="1">
    <source>
        <dbReference type="SAM" id="Phobius"/>
    </source>
</evidence>
<name>A0A1Y2L4C3_9PROT</name>
<feature type="transmembrane region" description="Helical" evidence="1">
    <location>
        <begin position="28"/>
        <end position="45"/>
    </location>
</feature>
<keyword evidence="1" id="KW-0472">Membrane</keyword>
<dbReference type="Pfam" id="PF07331">
    <property type="entry name" value="TctB"/>
    <property type="match status" value="1"/>
</dbReference>
<feature type="transmembrane region" description="Helical" evidence="1">
    <location>
        <begin position="65"/>
        <end position="82"/>
    </location>
</feature>
<evidence type="ECO:0000313" key="4">
    <source>
        <dbReference type="Proteomes" id="UP000193391"/>
    </source>
</evidence>
<dbReference type="Proteomes" id="UP000193391">
    <property type="component" value="Unassembled WGS sequence"/>
</dbReference>
<keyword evidence="1" id="KW-0812">Transmembrane</keyword>
<comment type="caution">
    <text evidence="3">The sequence shown here is derived from an EMBL/GenBank/DDBJ whole genome shotgun (WGS) entry which is preliminary data.</text>
</comment>
<dbReference type="InterPro" id="IPR009936">
    <property type="entry name" value="DUF1468"/>
</dbReference>
<protein>
    <recommendedName>
        <fullName evidence="2">DUF1468 domain-containing protein</fullName>
    </recommendedName>
</protein>
<feature type="transmembrane region" description="Helical" evidence="1">
    <location>
        <begin position="153"/>
        <end position="175"/>
    </location>
</feature>
<feature type="domain" description="DUF1468" evidence="2">
    <location>
        <begin position="28"/>
        <end position="176"/>
    </location>
</feature>
<gene>
    <name evidence="3" type="ORF">TMES_01755</name>
</gene>
<sequence>MTANTPKPAAADALASAATRARNELARLVSYIVFGLSAVYCAWRASALPASRWEPLGAGSFPKLVFIVLAVLCLFAAIKSVIDIQRNGGMPEAVYAFGRWLKIRRISFAIYGLLVVYLAVLSTLGFSLATFGFLLIAQLLIAGVTRRTVIQSVIAALVFSFGLNMLFADVFNVFLPRGVLIAF</sequence>
<dbReference type="STRING" id="1293891.TMES_01755"/>
<dbReference type="RefSeq" id="WP_085578844.1">
    <property type="nucleotide sequence ID" value="NZ_JFKA01000001.1"/>
</dbReference>
<keyword evidence="1" id="KW-1133">Transmembrane helix</keyword>
<reference evidence="3 4" key="1">
    <citation type="submission" date="2014-03" db="EMBL/GenBank/DDBJ databases">
        <title>The draft genome sequence of Thalassospira mesophila JCM 18969.</title>
        <authorList>
            <person name="Lai Q."/>
            <person name="Shao Z."/>
        </authorList>
    </citation>
    <scope>NUCLEOTIDE SEQUENCE [LARGE SCALE GENOMIC DNA]</scope>
    <source>
        <strain evidence="3 4">JCM 18969</strain>
    </source>
</reference>
<dbReference type="AlphaFoldDB" id="A0A1Y2L4C3"/>
<dbReference type="OrthoDB" id="7850121at2"/>